<comment type="caution">
    <text evidence="3">The sequence shown here is derived from an EMBL/GenBank/DDBJ whole genome shotgun (WGS) entry which is preliminary data.</text>
</comment>
<dbReference type="Gene3D" id="3.50.50.60">
    <property type="entry name" value="FAD/NAD(P)-binding domain"/>
    <property type="match status" value="1"/>
</dbReference>
<dbReference type="AlphaFoldDB" id="A0A3P3DPM6"/>
<dbReference type="GO" id="GO:0016491">
    <property type="term" value="F:oxidoreductase activity"/>
    <property type="evidence" value="ECO:0007669"/>
    <property type="project" value="UniProtKB-KW"/>
</dbReference>
<dbReference type="GO" id="GO:0005737">
    <property type="term" value="C:cytoplasm"/>
    <property type="evidence" value="ECO:0007669"/>
    <property type="project" value="TreeGrafter"/>
</dbReference>
<dbReference type="PANTHER" id="PTHR13847">
    <property type="entry name" value="SARCOSINE DEHYDROGENASE-RELATED"/>
    <property type="match status" value="1"/>
</dbReference>
<accession>A0A3P3DPM6</accession>
<reference evidence="3 4" key="1">
    <citation type="submission" date="2018-11" db="EMBL/GenBank/DDBJ databases">
        <title>Gemmobacter sp. nov., YIM 102744-1 draft genome.</title>
        <authorList>
            <person name="Li G."/>
            <person name="Jiang Y."/>
        </authorList>
    </citation>
    <scope>NUCLEOTIDE SEQUENCE [LARGE SCALE GENOMIC DNA]</scope>
    <source>
        <strain evidence="3 4">YIM 102744-1</strain>
    </source>
</reference>
<dbReference type="Proteomes" id="UP000282125">
    <property type="component" value="Unassembled WGS sequence"/>
</dbReference>
<dbReference type="InterPro" id="IPR006076">
    <property type="entry name" value="FAD-dep_OxRdtase"/>
</dbReference>
<evidence type="ECO:0000313" key="3">
    <source>
        <dbReference type="EMBL" id="RRH76227.1"/>
    </source>
</evidence>
<proteinExistence type="predicted"/>
<evidence type="ECO:0000313" key="4">
    <source>
        <dbReference type="Proteomes" id="UP000282125"/>
    </source>
</evidence>
<dbReference type="OrthoDB" id="9806601at2"/>
<evidence type="ECO:0000259" key="2">
    <source>
        <dbReference type="Pfam" id="PF01266"/>
    </source>
</evidence>
<sequence>MKSSIPKPGDPSWWLTEALAAEGNIAPAPALSGRIEADVAIVGGGFTGLWTALALKERRPDLKIALIEAKICGAGASGKNGGKVHGYWASVTGLSASIGPDAALAVARAGTVAQDGIRQFATAPGRDVWWREEGNLRVAASAAQEPGIATHMATVRKLDIGDTARALSQGEVANYVRSPVFRGGLFMTEGANVQPARLARALRKAAMAQGVAIYENTAMSGLDMDTPNRVRTPGGEIIARDVVLATNTALAKDADIKPYVTVFSSYALMTEPAGEALERMNWRGSHGMSDMRMFVHYFRKTADNRMLMGSGSGPISFNGNAVDPALTGDMASGQRAARGLQRLLPEVAKAGIAKIWGGGIDIASDRLPFFRTRPGSRVHIAAGYSGHGVNPTYIGGQCLASLVLDEKDYWRNLPFCTRSLPKLPPEPFRTIGGRFVRKGIIKCEEAEEDGRKPGLIDSAAAAIPRVFGLKIGTR</sequence>
<keyword evidence="4" id="KW-1185">Reference proteome</keyword>
<organism evidence="3 4">
    <name type="scientific">Falsigemmobacter faecalis</name>
    <dbReference type="NCBI Taxonomy" id="2488730"/>
    <lineage>
        <taxon>Bacteria</taxon>
        <taxon>Pseudomonadati</taxon>
        <taxon>Pseudomonadota</taxon>
        <taxon>Alphaproteobacteria</taxon>
        <taxon>Rhodobacterales</taxon>
        <taxon>Paracoccaceae</taxon>
        <taxon>Falsigemmobacter</taxon>
    </lineage>
</organism>
<dbReference type="Pfam" id="PF01266">
    <property type="entry name" value="DAO"/>
    <property type="match status" value="1"/>
</dbReference>
<keyword evidence="1" id="KW-0560">Oxidoreductase</keyword>
<dbReference type="RefSeq" id="WP_124964366.1">
    <property type="nucleotide sequence ID" value="NZ_RRAZ01000008.1"/>
</dbReference>
<feature type="domain" description="FAD dependent oxidoreductase" evidence="2">
    <location>
        <begin position="38"/>
        <end position="402"/>
    </location>
</feature>
<dbReference type="EMBL" id="RRAZ01000008">
    <property type="protein sequence ID" value="RRH76227.1"/>
    <property type="molecule type" value="Genomic_DNA"/>
</dbReference>
<protein>
    <submittedName>
        <fullName evidence="3">FAD-dependent oxidoreductase</fullName>
    </submittedName>
</protein>
<dbReference type="SUPFAM" id="SSF51905">
    <property type="entry name" value="FAD/NAD(P)-binding domain"/>
    <property type="match status" value="1"/>
</dbReference>
<evidence type="ECO:0000256" key="1">
    <source>
        <dbReference type="ARBA" id="ARBA00023002"/>
    </source>
</evidence>
<gene>
    <name evidence="3" type="ORF">EG244_07400</name>
</gene>
<name>A0A3P3DPM6_9RHOB</name>
<dbReference type="PANTHER" id="PTHR13847:SF285">
    <property type="entry name" value="FAD DEPENDENT OXIDOREDUCTASE DOMAIN-CONTAINING PROTEIN"/>
    <property type="match status" value="1"/>
</dbReference>
<dbReference type="Gene3D" id="3.30.9.10">
    <property type="entry name" value="D-Amino Acid Oxidase, subunit A, domain 2"/>
    <property type="match status" value="1"/>
</dbReference>
<dbReference type="InterPro" id="IPR036188">
    <property type="entry name" value="FAD/NAD-bd_sf"/>
</dbReference>